<feature type="transmembrane region" description="Helical" evidence="7">
    <location>
        <begin position="162"/>
        <end position="182"/>
    </location>
</feature>
<dbReference type="Pfam" id="PF00528">
    <property type="entry name" value="BPD_transp_1"/>
    <property type="match status" value="1"/>
</dbReference>
<dbReference type="InterPro" id="IPR000515">
    <property type="entry name" value="MetI-like"/>
</dbReference>
<evidence type="ECO:0000256" key="3">
    <source>
        <dbReference type="ARBA" id="ARBA00022475"/>
    </source>
</evidence>
<keyword evidence="2 7" id="KW-0813">Transport</keyword>
<feature type="transmembrane region" description="Helical" evidence="7">
    <location>
        <begin position="235"/>
        <end position="256"/>
    </location>
</feature>
<feature type="transmembrane region" description="Helical" evidence="7">
    <location>
        <begin position="188"/>
        <end position="214"/>
    </location>
</feature>
<feature type="transmembrane region" description="Helical" evidence="7">
    <location>
        <begin position="132"/>
        <end position="150"/>
    </location>
</feature>
<protein>
    <submittedName>
        <fullName evidence="9">ABC transporter, permease protein</fullName>
    </submittedName>
</protein>
<comment type="similarity">
    <text evidence="7">Belongs to the binding-protein-dependent transport system permease family.</text>
</comment>
<evidence type="ECO:0000256" key="7">
    <source>
        <dbReference type="RuleBase" id="RU363032"/>
    </source>
</evidence>
<comment type="caution">
    <text evidence="9">The sequence shown here is derived from an EMBL/GenBank/DDBJ whole genome shotgun (WGS) entry which is preliminary data.</text>
</comment>
<dbReference type="GO" id="GO:0005886">
    <property type="term" value="C:plasma membrane"/>
    <property type="evidence" value="ECO:0007669"/>
    <property type="project" value="UniProtKB-SubCell"/>
</dbReference>
<dbReference type="InterPro" id="IPR035906">
    <property type="entry name" value="MetI-like_sf"/>
</dbReference>
<evidence type="ECO:0000313" key="9">
    <source>
        <dbReference type="EMBL" id="KXA65579.1"/>
    </source>
</evidence>
<organism evidence="9">
    <name type="scientific">Veillonella atypica</name>
    <dbReference type="NCBI Taxonomy" id="39777"/>
    <lineage>
        <taxon>Bacteria</taxon>
        <taxon>Bacillati</taxon>
        <taxon>Bacillota</taxon>
        <taxon>Negativicutes</taxon>
        <taxon>Veillonellales</taxon>
        <taxon>Veillonellaceae</taxon>
        <taxon>Veillonella</taxon>
    </lineage>
</organism>
<feature type="transmembrane region" description="Helical" evidence="7">
    <location>
        <begin position="107"/>
        <end position="126"/>
    </location>
</feature>
<dbReference type="SUPFAM" id="SSF161098">
    <property type="entry name" value="MetI-like"/>
    <property type="match status" value="1"/>
</dbReference>
<dbReference type="STRING" id="39777.B7L28_08020"/>
<reference evidence="9 10" key="1">
    <citation type="submission" date="2016-01" db="EMBL/GenBank/DDBJ databases">
        <authorList>
            <person name="Oliw E.H."/>
        </authorList>
    </citation>
    <scope>NUCLEOTIDE SEQUENCE [LARGE SCALE GENOMIC DNA]</scope>
    <source>
        <strain evidence="9 10">CMW7756B</strain>
    </source>
</reference>
<evidence type="ECO:0000256" key="1">
    <source>
        <dbReference type="ARBA" id="ARBA00004651"/>
    </source>
</evidence>
<evidence type="ECO:0000256" key="6">
    <source>
        <dbReference type="ARBA" id="ARBA00023136"/>
    </source>
</evidence>
<accession>A0A133S7A8</accession>
<gene>
    <name evidence="9" type="ORF">HMPREF3233_00061</name>
</gene>
<evidence type="ECO:0000259" key="8">
    <source>
        <dbReference type="PROSITE" id="PS50928"/>
    </source>
</evidence>
<dbReference type="PROSITE" id="PS50928">
    <property type="entry name" value="ABC_TM1"/>
    <property type="match status" value="1"/>
</dbReference>
<keyword evidence="6 7" id="KW-0472">Membrane</keyword>
<evidence type="ECO:0000256" key="2">
    <source>
        <dbReference type="ARBA" id="ARBA00022448"/>
    </source>
</evidence>
<keyword evidence="4 7" id="KW-0812">Transmembrane</keyword>
<evidence type="ECO:0000256" key="4">
    <source>
        <dbReference type="ARBA" id="ARBA00022692"/>
    </source>
</evidence>
<dbReference type="InterPro" id="IPR050366">
    <property type="entry name" value="BP-dependent_transpt_permease"/>
</dbReference>
<evidence type="ECO:0000256" key="5">
    <source>
        <dbReference type="ARBA" id="ARBA00022989"/>
    </source>
</evidence>
<dbReference type="PANTHER" id="PTHR43386">
    <property type="entry name" value="OLIGOPEPTIDE TRANSPORT SYSTEM PERMEASE PROTEIN APPC"/>
    <property type="match status" value="1"/>
</dbReference>
<dbReference type="AlphaFoldDB" id="A0A133S7A8"/>
<dbReference type="PANTHER" id="PTHR43386:SF1">
    <property type="entry name" value="D,D-DIPEPTIDE TRANSPORT SYSTEM PERMEASE PROTEIN DDPC-RELATED"/>
    <property type="match status" value="1"/>
</dbReference>
<feature type="domain" description="ABC transmembrane type-1" evidence="8">
    <location>
        <begin position="68"/>
        <end position="257"/>
    </location>
</feature>
<feature type="transmembrane region" description="Helical" evidence="7">
    <location>
        <begin position="70"/>
        <end position="95"/>
    </location>
</feature>
<keyword evidence="3" id="KW-1003">Cell membrane</keyword>
<dbReference type="KEGG" id="vat:B7L28_08020"/>
<comment type="subcellular location">
    <subcellularLocation>
        <location evidence="1 7">Cell membrane</location>
        <topology evidence="1 7">Multi-pass membrane protein</topology>
    </subcellularLocation>
</comment>
<feature type="transmembrane region" description="Helical" evidence="7">
    <location>
        <begin position="12"/>
        <end position="31"/>
    </location>
</feature>
<dbReference type="GO" id="GO:0055085">
    <property type="term" value="P:transmembrane transport"/>
    <property type="evidence" value="ECO:0007669"/>
    <property type="project" value="InterPro"/>
</dbReference>
<evidence type="ECO:0000313" key="10">
    <source>
        <dbReference type="Proteomes" id="UP000070226"/>
    </source>
</evidence>
<dbReference type="Proteomes" id="UP000070226">
    <property type="component" value="Unassembled WGS sequence"/>
</dbReference>
<proteinExistence type="inferred from homology"/>
<sequence>MKQFTNIEKACLFVIGFYLCIAIISIFWTPYDPTVVDIYHAFETPSWNHWLGTDSLGRDVVSRLMVSAEISIFFCIITAALTMTLGLILGVVGGYYKGRVDFAIQSLVNIFQGIPGYAFMIALAGILEPSLYSVIIAVVITSWTSFSQVVRSEVLSITSREYVAGAKVLGASNIYIIFRYILPLLLPLILVLLSIRISTTVLMVSGLSFIGLGLQPPMTDWGTMIQEGQTYFRTYPILLYAPGLCILTFCGALNYIGESYKKQLV</sequence>
<dbReference type="RefSeq" id="WP_060807046.1">
    <property type="nucleotide sequence ID" value="NZ_CACRUN010000004.1"/>
</dbReference>
<dbReference type="EMBL" id="LRQT01000002">
    <property type="protein sequence ID" value="KXA65579.1"/>
    <property type="molecule type" value="Genomic_DNA"/>
</dbReference>
<name>A0A133S7A8_9FIRM</name>
<dbReference type="PATRIC" id="fig|39777.7.peg.61"/>
<dbReference type="Gene3D" id="1.10.3720.10">
    <property type="entry name" value="MetI-like"/>
    <property type="match status" value="1"/>
</dbReference>
<keyword evidence="5 7" id="KW-1133">Transmembrane helix</keyword>
<dbReference type="CDD" id="cd06261">
    <property type="entry name" value="TM_PBP2"/>
    <property type="match status" value="1"/>
</dbReference>